<keyword evidence="2" id="KW-1185">Reference proteome</keyword>
<dbReference type="AlphaFoldDB" id="A0A397J2J9"/>
<dbReference type="EMBL" id="PQFF01000102">
    <property type="protein sequence ID" value="RHZ82509.1"/>
    <property type="molecule type" value="Genomic_DNA"/>
</dbReference>
<protein>
    <submittedName>
        <fullName evidence="1">Uncharacterized protein</fullName>
    </submittedName>
</protein>
<organism evidence="1 2">
    <name type="scientific">Diversispora epigaea</name>
    <dbReference type="NCBI Taxonomy" id="1348612"/>
    <lineage>
        <taxon>Eukaryota</taxon>
        <taxon>Fungi</taxon>
        <taxon>Fungi incertae sedis</taxon>
        <taxon>Mucoromycota</taxon>
        <taxon>Glomeromycotina</taxon>
        <taxon>Glomeromycetes</taxon>
        <taxon>Diversisporales</taxon>
        <taxon>Diversisporaceae</taxon>
        <taxon>Diversispora</taxon>
    </lineage>
</organism>
<accession>A0A397J2J9</accession>
<evidence type="ECO:0000313" key="1">
    <source>
        <dbReference type="EMBL" id="RHZ82509.1"/>
    </source>
</evidence>
<evidence type="ECO:0000313" key="2">
    <source>
        <dbReference type="Proteomes" id="UP000266861"/>
    </source>
</evidence>
<name>A0A397J2J9_9GLOM</name>
<reference evidence="1 2" key="1">
    <citation type="submission" date="2018-08" db="EMBL/GenBank/DDBJ databases">
        <title>Genome and evolution of the arbuscular mycorrhizal fungus Diversispora epigaea (formerly Glomus versiforme) and its bacterial endosymbionts.</title>
        <authorList>
            <person name="Sun X."/>
            <person name="Fei Z."/>
            <person name="Harrison M."/>
        </authorList>
    </citation>
    <scope>NUCLEOTIDE SEQUENCE [LARGE SCALE GENOMIC DNA]</scope>
    <source>
        <strain evidence="1 2">IT104</strain>
    </source>
</reference>
<proteinExistence type="predicted"/>
<sequence length="59" mass="7107">MSVRKFVISRSLLQQMKFVARYGKVEQYVIVIYWKSKRISMRVLMDGDDNNYDCYCYAP</sequence>
<dbReference type="Proteomes" id="UP000266861">
    <property type="component" value="Unassembled WGS sequence"/>
</dbReference>
<gene>
    <name evidence="1" type="ORF">Glove_109g382</name>
</gene>
<comment type="caution">
    <text evidence="1">The sequence shown here is derived from an EMBL/GenBank/DDBJ whole genome shotgun (WGS) entry which is preliminary data.</text>
</comment>